<sequence length="27" mass="2908">MLMVIASINILFIMKISSNVTLVIVSG</sequence>
<protein>
    <submittedName>
        <fullName evidence="2">Uncharacterized protein</fullName>
    </submittedName>
</protein>
<reference evidence="2" key="1">
    <citation type="submission" date="2017-08" db="EMBL/GenBank/DDBJ databases">
        <title>Complete Genome Sequence of Francisella noatunensis subsp. orientalis strain FNO190.</title>
        <authorList>
            <person name="Pereira F.L."/>
            <person name="Goncalves L.A."/>
            <person name="Guilherme T.C."/>
            <person name="Soares S.C."/>
            <person name="Dorella F.A."/>
            <person name="Carvalho A.F."/>
            <person name="Leibowitz M.P."/>
            <person name="Leal C.A.G."/>
            <person name="Azevedo V.A.C."/>
            <person name="Figueiredo H.C.P."/>
        </authorList>
    </citation>
    <scope>NUCLEOTIDE SEQUENCE</scope>
    <source>
        <strain evidence="2">FNO190</strain>
    </source>
</reference>
<accession>A0ABN4GZA1</accession>
<feature type="transmembrane region" description="Helical" evidence="1">
    <location>
        <begin position="6"/>
        <end position="25"/>
    </location>
</feature>
<gene>
    <name evidence="2" type="ORF">FNO190_1085</name>
</gene>
<evidence type="ECO:0000313" key="2">
    <source>
        <dbReference type="EMBL" id="AKN88788.1"/>
    </source>
</evidence>
<keyword evidence="3" id="KW-1185">Reference proteome</keyword>
<organism evidence="2 3">
    <name type="scientific">Francisella orientalis</name>
    <dbReference type="NCBI Taxonomy" id="299583"/>
    <lineage>
        <taxon>Bacteria</taxon>
        <taxon>Pseudomonadati</taxon>
        <taxon>Pseudomonadota</taxon>
        <taxon>Gammaproteobacteria</taxon>
        <taxon>Thiotrichales</taxon>
        <taxon>Francisellaceae</taxon>
        <taxon>Francisella</taxon>
    </lineage>
</organism>
<proteinExistence type="predicted"/>
<keyword evidence="1" id="KW-0812">Transmembrane</keyword>
<dbReference type="EMBL" id="CP011923">
    <property type="protein sequence ID" value="AKN88788.1"/>
    <property type="molecule type" value="Genomic_DNA"/>
</dbReference>
<evidence type="ECO:0000313" key="3">
    <source>
        <dbReference type="Proteomes" id="UP000035930"/>
    </source>
</evidence>
<keyword evidence="1" id="KW-0472">Membrane</keyword>
<name>A0ABN4GZA1_9GAMM</name>
<keyword evidence="1" id="KW-1133">Transmembrane helix</keyword>
<evidence type="ECO:0000256" key="1">
    <source>
        <dbReference type="SAM" id="Phobius"/>
    </source>
</evidence>
<dbReference type="Proteomes" id="UP000035930">
    <property type="component" value="Chromosome"/>
</dbReference>